<keyword evidence="3" id="KW-1133">Transmembrane helix</keyword>
<dbReference type="InterPro" id="IPR002477">
    <property type="entry name" value="Peptidoglycan-bd-like"/>
</dbReference>
<dbReference type="GO" id="GO:0016301">
    <property type="term" value="F:kinase activity"/>
    <property type="evidence" value="ECO:0007669"/>
    <property type="project" value="UniProtKB-KW"/>
</dbReference>
<feature type="domain" description="Protein kinase" evidence="4">
    <location>
        <begin position="20"/>
        <end position="309"/>
    </location>
</feature>
<dbReference type="PANTHER" id="PTHR24346">
    <property type="entry name" value="MAP/MICROTUBULE AFFINITY-REGULATING KINASE"/>
    <property type="match status" value="1"/>
</dbReference>
<dbReference type="PROSITE" id="PS50011">
    <property type="entry name" value="PROTEIN_KINASE_DOM"/>
    <property type="match status" value="1"/>
</dbReference>
<evidence type="ECO:0000313" key="5">
    <source>
        <dbReference type="EMBL" id="GAA2626427.1"/>
    </source>
</evidence>
<keyword evidence="1" id="KW-0547">Nucleotide-binding</keyword>
<gene>
    <name evidence="5" type="ORF">GCM10010307_14310</name>
</gene>
<keyword evidence="2" id="KW-0067">ATP-binding</keyword>
<dbReference type="Pfam" id="PF00069">
    <property type="entry name" value="Pkinase"/>
    <property type="match status" value="1"/>
</dbReference>
<protein>
    <submittedName>
        <fullName evidence="5">Protein kinase</fullName>
    </submittedName>
</protein>
<dbReference type="InterPro" id="IPR000719">
    <property type="entry name" value="Prot_kinase_dom"/>
</dbReference>
<comment type="caution">
    <text evidence="5">The sequence shown here is derived from an EMBL/GenBank/DDBJ whole genome shotgun (WGS) entry which is preliminary data.</text>
</comment>
<keyword evidence="3" id="KW-0812">Transmembrane</keyword>
<feature type="transmembrane region" description="Helical" evidence="3">
    <location>
        <begin position="318"/>
        <end position="338"/>
    </location>
</feature>
<dbReference type="Gene3D" id="1.10.101.10">
    <property type="entry name" value="PGBD-like superfamily/PGBD"/>
    <property type="match status" value="1"/>
</dbReference>
<evidence type="ECO:0000256" key="1">
    <source>
        <dbReference type="ARBA" id="ARBA00022741"/>
    </source>
</evidence>
<dbReference type="SUPFAM" id="SSF47090">
    <property type="entry name" value="PGBD-like"/>
    <property type="match status" value="1"/>
</dbReference>
<reference evidence="5 6" key="1">
    <citation type="journal article" date="2019" name="Int. J. Syst. Evol. Microbiol.">
        <title>The Global Catalogue of Microorganisms (GCM) 10K type strain sequencing project: providing services to taxonomists for standard genome sequencing and annotation.</title>
        <authorList>
            <consortium name="The Broad Institute Genomics Platform"/>
            <consortium name="The Broad Institute Genome Sequencing Center for Infectious Disease"/>
            <person name="Wu L."/>
            <person name="Ma J."/>
        </authorList>
    </citation>
    <scope>NUCLEOTIDE SEQUENCE [LARGE SCALE GENOMIC DNA]</scope>
    <source>
        <strain evidence="5 6">JCM 4524</strain>
    </source>
</reference>
<keyword evidence="5" id="KW-0418">Kinase</keyword>
<keyword evidence="6" id="KW-1185">Reference proteome</keyword>
<evidence type="ECO:0000256" key="3">
    <source>
        <dbReference type="SAM" id="Phobius"/>
    </source>
</evidence>
<dbReference type="RefSeq" id="WP_344388292.1">
    <property type="nucleotide sequence ID" value="NZ_BAAASJ010000018.1"/>
</dbReference>
<dbReference type="EMBL" id="BAAASJ010000018">
    <property type="protein sequence ID" value="GAA2626427.1"/>
    <property type="molecule type" value="Genomic_DNA"/>
</dbReference>
<dbReference type="Gene3D" id="3.30.200.20">
    <property type="entry name" value="Phosphorylase Kinase, domain 1"/>
    <property type="match status" value="1"/>
</dbReference>
<keyword evidence="5" id="KW-0808">Transferase</keyword>
<accession>A0ABN3QH89</accession>
<dbReference type="InterPro" id="IPR036366">
    <property type="entry name" value="PGBDSf"/>
</dbReference>
<dbReference type="InterPro" id="IPR036365">
    <property type="entry name" value="PGBD-like_sf"/>
</dbReference>
<dbReference type="InterPro" id="IPR011009">
    <property type="entry name" value="Kinase-like_dom_sf"/>
</dbReference>
<evidence type="ECO:0000259" key="4">
    <source>
        <dbReference type="PROSITE" id="PS50011"/>
    </source>
</evidence>
<proteinExistence type="predicted"/>
<evidence type="ECO:0000313" key="6">
    <source>
        <dbReference type="Proteomes" id="UP001500151"/>
    </source>
</evidence>
<keyword evidence="3" id="KW-0472">Membrane</keyword>
<organism evidence="5 6">
    <name type="scientific">Streptomyces vastus</name>
    <dbReference type="NCBI Taxonomy" id="285451"/>
    <lineage>
        <taxon>Bacteria</taxon>
        <taxon>Bacillati</taxon>
        <taxon>Actinomycetota</taxon>
        <taxon>Actinomycetes</taxon>
        <taxon>Kitasatosporales</taxon>
        <taxon>Streptomycetaceae</taxon>
        <taxon>Streptomyces</taxon>
    </lineage>
</organism>
<dbReference type="Gene3D" id="1.10.510.10">
    <property type="entry name" value="Transferase(Phosphotransferase) domain 1"/>
    <property type="match status" value="1"/>
</dbReference>
<dbReference type="SUPFAM" id="SSF56112">
    <property type="entry name" value="Protein kinase-like (PK-like)"/>
    <property type="match status" value="1"/>
</dbReference>
<evidence type="ECO:0000256" key="2">
    <source>
        <dbReference type="ARBA" id="ARBA00022840"/>
    </source>
</evidence>
<dbReference type="Pfam" id="PF01471">
    <property type="entry name" value="PG_binding_1"/>
    <property type="match status" value="1"/>
</dbReference>
<dbReference type="SMART" id="SM00220">
    <property type="entry name" value="S_TKc"/>
    <property type="match status" value="1"/>
</dbReference>
<name>A0ABN3QH89_9ACTN</name>
<dbReference type="CDD" id="cd14014">
    <property type="entry name" value="STKc_PknB_like"/>
    <property type="match status" value="1"/>
</dbReference>
<dbReference type="Proteomes" id="UP001500151">
    <property type="component" value="Unassembled WGS sequence"/>
</dbReference>
<dbReference type="PANTHER" id="PTHR24346:SF30">
    <property type="entry name" value="MATERNAL EMBRYONIC LEUCINE ZIPPER KINASE"/>
    <property type="match status" value="1"/>
</dbReference>
<sequence>MTGQESCAVPVPKGYRVGPWEIREPLASGAFATVYTARLVGDAEPELPRQAALKFLPTGTRTPRQLRHLRELAEREMELLERLRAPRLIRMYDTLTVDDPDHPELDGATVLVLEQAEGSLDAALKRTPAPDSGPALLAQICEGLHQLHHAGWVHGDLKPANVLLMKDGTVRLADFNLAAEMEGTHAFAPAFATPDYAPPELLWSEMEERGTQIRPTADIWAFGVLAHVVLTGAFPMSGGSTEARSDAAMRYARGAEELRLSHQLPEGWREIVRDCLGPTHEQRAADTASLLRRVEQAAGTSRSARLPRLRPRKWRRPVLVAAFAAALLGTATVTYTYALKDEAPGASAPPSCEKPAMYEDETHGRGYTAGWNGTYDFAIKQGDGGSQVREAQCLLKHLHGITEVGEVDGDFGPLTHAAVVTFQKRAGLDADGIVGPNSWRALRKAEPAE</sequence>